<evidence type="ECO:0000256" key="1">
    <source>
        <dbReference type="SAM" id="MobiDB-lite"/>
    </source>
</evidence>
<keyword evidence="2" id="KW-0472">Membrane</keyword>
<sequence length="72" mass="7778">MPSRRSGRATRLRRGPGGPFDRRSWRSPLRGPWLTSVLAAVLLVGLTLVTVTGLLSYAAYDPQLGGSNDQTP</sequence>
<name>A0A6J4IQK4_9ACTN</name>
<feature type="transmembrane region" description="Helical" evidence="2">
    <location>
        <begin position="33"/>
        <end position="60"/>
    </location>
</feature>
<keyword evidence="2" id="KW-1133">Transmembrane helix</keyword>
<feature type="non-terminal residue" evidence="3">
    <location>
        <position position="72"/>
    </location>
</feature>
<organism evidence="3">
    <name type="scientific">uncultured Blastococcus sp</name>
    <dbReference type="NCBI Taxonomy" id="217144"/>
    <lineage>
        <taxon>Bacteria</taxon>
        <taxon>Bacillati</taxon>
        <taxon>Actinomycetota</taxon>
        <taxon>Actinomycetes</taxon>
        <taxon>Geodermatophilales</taxon>
        <taxon>Geodermatophilaceae</taxon>
        <taxon>Blastococcus</taxon>
        <taxon>environmental samples</taxon>
    </lineage>
</organism>
<proteinExistence type="predicted"/>
<reference evidence="3" key="1">
    <citation type="submission" date="2020-02" db="EMBL/GenBank/DDBJ databases">
        <authorList>
            <person name="Meier V. D."/>
        </authorList>
    </citation>
    <scope>NUCLEOTIDE SEQUENCE</scope>
    <source>
        <strain evidence="3">AVDCRST_MAG57</strain>
    </source>
</reference>
<dbReference type="EMBL" id="CADCTI010000209">
    <property type="protein sequence ID" value="CAA9258933.1"/>
    <property type="molecule type" value="Genomic_DNA"/>
</dbReference>
<evidence type="ECO:0000256" key="2">
    <source>
        <dbReference type="SAM" id="Phobius"/>
    </source>
</evidence>
<gene>
    <name evidence="3" type="ORF">AVDCRST_MAG57-2519</name>
</gene>
<keyword evidence="2" id="KW-0812">Transmembrane</keyword>
<feature type="region of interest" description="Disordered" evidence="1">
    <location>
        <begin position="1"/>
        <end position="28"/>
    </location>
</feature>
<evidence type="ECO:0000313" key="3">
    <source>
        <dbReference type="EMBL" id="CAA9258933.1"/>
    </source>
</evidence>
<protein>
    <submittedName>
        <fullName evidence="3">Uncharacterized protein</fullName>
    </submittedName>
</protein>
<accession>A0A6J4IQK4</accession>
<dbReference type="AlphaFoldDB" id="A0A6J4IQK4"/>
<feature type="compositionally biased region" description="Basic residues" evidence="1">
    <location>
        <begin position="1"/>
        <end position="14"/>
    </location>
</feature>